<accession>A0A6J4PU69</accession>
<dbReference type="EMBL" id="CADCUU010000355">
    <property type="protein sequence ID" value="CAA9424014.1"/>
    <property type="molecule type" value="Genomic_DNA"/>
</dbReference>
<gene>
    <name evidence="1" type="ORF">AVDCRST_MAG15-2402</name>
</gene>
<evidence type="ECO:0000313" key="1">
    <source>
        <dbReference type="EMBL" id="CAA9424014.1"/>
    </source>
</evidence>
<name>A0A6J4PU69_9RHOB</name>
<reference evidence="1" key="1">
    <citation type="submission" date="2020-02" db="EMBL/GenBank/DDBJ databases">
        <authorList>
            <person name="Meier V. D."/>
        </authorList>
    </citation>
    <scope>NUCLEOTIDE SEQUENCE</scope>
    <source>
        <strain evidence="1">AVDCRST_MAG15</strain>
    </source>
</reference>
<dbReference type="AlphaFoldDB" id="A0A6J4PU69"/>
<organism evidence="1">
    <name type="scientific">uncultured Rubellimicrobium sp</name>
    <dbReference type="NCBI Taxonomy" id="543078"/>
    <lineage>
        <taxon>Bacteria</taxon>
        <taxon>Pseudomonadati</taxon>
        <taxon>Pseudomonadota</taxon>
        <taxon>Alphaproteobacteria</taxon>
        <taxon>Rhodobacterales</taxon>
        <taxon>Roseobacteraceae</taxon>
        <taxon>Rubellimicrobium</taxon>
        <taxon>environmental samples</taxon>
    </lineage>
</organism>
<proteinExistence type="predicted"/>
<sequence>MLDDTTYFQDLRTDALPPEAPLAMPRQVLERRPRWRVRWLRLVVRFAR</sequence>
<protein>
    <submittedName>
        <fullName evidence="1">Uncharacterized protein</fullName>
    </submittedName>
</protein>